<dbReference type="Gene3D" id="3.40.395.10">
    <property type="entry name" value="Adenoviral Proteinase, Chain A"/>
    <property type="match status" value="1"/>
</dbReference>
<proteinExistence type="inferred from homology"/>
<evidence type="ECO:0000313" key="7">
    <source>
        <dbReference type="Proteomes" id="UP000194127"/>
    </source>
</evidence>
<evidence type="ECO:0000256" key="3">
    <source>
        <dbReference type="ARBA" id="ARBA00022801"/>
    </source>
</evidence>
<keyword evidence="4" id="KW-0788">Thiol protease</keyword>
<dbReference type="InterPro" id="IPR003653">
    <property type="entry name" value="Peptidase_C48_C"/>
</dbReference>
<dbReference type="AlphaFoldDB" id="A0A1X6MHK3"/>
<dbReference type="InterPro" id="IPR038765">
    <property type="entry name" value="Papain-like_cys_pep_sf"/>
</dbReference>
<reference evidence="6 7" key="1">
    <citation type="submission" date="2017-04" db="EMBL/GenBank/DDBJ databases">
        <title>Genome Sequence of the Model Brown-Rot Fungus Postia placenta SB12.</title>
        <authorList>
            <consortium name="DOE Joint Genome Institute"/>
            <person name="Gaskell J."/>
            <person name="Kersten P."/>
            <person name="Larrondo L.F."/>
            <person name="Canessa P."/>
            <person name="Martinez D."/>
            <person name="Hibbett D."/>
            <person name="Schmoll M."/>
            <person name="Kubicek C.P."/>
            <person name="Martinez A.T."/>
            <person name="Yadav J."/>
            <person name="Master E."/>
            <person name="Magnuson J.K."/>
            <person name="James T."/>
            <person name="Yaver D."/>
            <person name="Berka R."/>
            <person name="Labutti K."/>
            <person name="Lipzen A."/>
            <person name="Aerts A."/>
            <person name="Barry K."/>
            <person name="Henrissat B."/>
            <person name="Blanchette R."/>
            <person name="Grigoriev I."/>
            <person name="Cullen D."/>
        </authorList>
    </citation>
    <scope>NUCLEOTIDE SEQUENCE [LARGE SCALE GENOMIC DNA]</scope>
    <source>
        <strain evidence="6 7">MAD-698-R-SB12</strain>
    </source>
</reference>
<feature type="non-terminal residue" evidence="6">
    <location>
        <position position="1"/>
    </location>
</feature>
<dbReference type="OrthoDB" id="3265112at2759"/>
<dbReference type="STRING" id="670580.A0A1X6MHK3"/>
<accession>A0A1X6MHK3</accession>
<sequence length="618" mass="69699">IPKEELRDEWKQQCVAQTSIRAHAPAHLKKELDVVLSLQADLDTVNKAIETTRTVLENGEASAKSHEVVASLERSHTRLVDKVEALYSSLNITDSFPDFGNVSLEFVRLLLMARDLKINIRKRAVGSFFEWDRLDQAVGGRHNPLGTKIHQQTRKAIAKRTPALKTAIRKFNRYCESLKELKQPEWTITVPLPLPTDLDALRDDASLLADVWIDPSQAQAPRWLEDVDVRKGIRALLLGDRCLEERRRLGREADNICRWYGSELAAAKLALATSSNADIAFLLQQRVCELLLLPAKWKNPLVSPQRFDAQTTLASETVNSALGDPQVYAWPFVIETPLPYIIHQDDTDPYGRLEEEEPSYLEAEQHLVEDVFLDDASGDEGPPEDARSEASIHVSIDDAPHFLQATAPVLSQSLQSNVHLDASDMSRLQNRSAWMNDSCINACMQLLQLVFLGPGGERVALLSTYMLPLVRADAGDATLWRNAASTRFWEKDVWTIPIHYEDHWMLATIDIPRSRVAYFDSFAREHPWEGHIQDVMQLTARLLNIAADKGHHIVHAQRAWAVYPTTTAARQHNTYDCGVWILAVIAAVLRGYDMTGFEEADIGRFRIFLFTLARAVST</sequence>
<dbReference type="RefSeq" id="XP_024332593.1">
    <property type="nucleotide sequence ID" value="XM_024487764.1"/>
</dbReference>
<keyword evidence="3" id="KW-0378">Hydrolase</keyword>
<dbReference type="GO" id="GO:0016929">
    <property type="term" value="F:deSUMOylase activity"/>
    <property type="evidence" value="ECO:0007669"/>
    <property type="project" value="TreeGrafter"/>
</dbReference>
<evidence type="ECO:0000256" key="2">
    <source>
        <dbReference type="ARBA" id="ARBA00022670"/>
    </source>
</evidence>
<dbReference type="Pfam" id="PF02902">
    <property type="entry name" value="Peptidase_C48"/>
    <property type="match status" value="1"/>
</dbReference>
<dbReference type="PANTHER" id="PTHR12606:SF141">
    <property type="entry name" value="GH15225P-RELATED"/>
    <property type="match status" value="1"/>
</dbReference>
<dbReference type="Proteomes" id="UP000194127">
    <property type="component" value="Unassembled WGS sequence"/>
</dbReference>
<keyword evidence="7" id="KW-1185">Reference proteome</keyword>
<dbReference type="PROSITE" id="PS50600">
    <property type="entry name" value="ULP_PROTEASE"/>
    <property type="match status" value="1"/>
</dbReference>
<dbReference type="GeneID" id="36332713"/>
<dbReference type="PANTHER" id="PTHR12606">
    <property type="entry name" value="SENTRIN/SUMO-SPECIFIC PROTEASE"/>
    <property type="match status" value="1"/>
</dbReference>
<dbReference type="GO" id="GO:0005634">
    <property type="term" value="C:nucleus"/>
    <property type="evidence" value="ECO:0007669"/>
    <property type="project" value="TreeGrafter"/>
</dbReference>
<evidence type="ECO:0000313" key="6">
    <source>
        <dbReference type="EMBL" id="OSX55799.1"/>
    </source>
</evidence>
<evidence type="ECO:0000259" key="5">
    <source>
        <dbReference type="PROSITE" id="PS50600"/>
    </source>
</evidence>
<dbReference type="GO" id="GO:0006508">
    <property type="term" value="P:proteolysis"/>
    <property type="evidence" value="ECO:0007669"/>
    <property type="project" value="UniProtKB-KW"/>
</dbReference>
<evidence type="ECO:0000256" key="4">
    <source>
        <dbReference type="ARBA" id="ARBA00022807"/>
    </source>
</evidence>
<name>A0A1X6MHK3_9APHY</name>
<organism evidence="6 7">
    <name type="scientific">Postia placenta MAD-698-R-SB12</name>
    <dbReference type="NCBI Taxonomy" id="670580"/>
    <lineage>
        <taxon>Eukaryota</taxon>
        <taxon>Fungi</taxon>
        <taxon>Dikarya</taxon>
        <taxon>Basidiomycota</taxon>
        <taxon>Agaricomycotina</taxon>
        <taxon>Agaricomycetes</taxon>
        <taxon>Polyporales</taxon>
        <taxon>Adustoporiaceae</taxon>
        <taxon>Rhodonia</taxon>
    </lineage>
</organism>
<dbReference type="EMBL" id="KZ110931">
    <property type="protein sequence ID" value="OSX55799.1"/>
    <property type="molecule type" value="Genomic_DNA"/>
</dbReference>
<dbReference type="SUPFAM" id="SSF54001">
    <property type="entry name" value="Cysteine proteinases"/>
    <property type="match status" value="1"/>
</dbReference>
<gene>
    <name evidence="6" type="ORF">POSPLADRAFT_1163054</name>
</gene>
<keyword evidence="2" id="KW-0645">Protease</keyword>
<dbReference type="GO" id="GO:0016926">
    <property type="term" value="P:protein desumoylation"/>
    <property type="evidence" value="ECO:0007669"/>
    <property type="project" value="TreeGrafter"/>
</dbReference>
<protein>
    <recommendedName>
        <fullName evidence="5">Ubiquitin-like protease family profile domain-containing protein</fullName>
    </recommendedName>
</protein>
<comment type="similarity">
    <text evidence="1">Belongs to the peptidase C48 family.</text>
</comment>
<evidence type="ECO:0000256" key="1">
    <source>
        <dbReference type="ARBA" id="ARBA00005234"/>
    </source>
</evidence>
<feature type="domain" description="Ubiquitin-like protease family profile" evidence="5">
    <location>
        <begin position="418"/>
        <end position="588"/>
    </location>
</feature>